<evidence type="ECO:0000256" key="6">
    <source>
        <dbReference type="RuleBase" id="RU004057"/>
    </source>
</evidence>
<keyword evidence="6" id="KW-0813">Transport</keyword>
<feature type="transmembrane region" description="Helical" evidence="8">
    <location>
        <begin position="57"/>
        <end position="82"/>
    </location>
</feature>
<feature type="domain" description="MotA/TolQ/ExbB proton channel" evidence="9">
    <location>
        <begin position="144"/>
        <end position="264"/>
    </location>
</feature>
<feature type="region of interest" description="Disordered" evidence="7">
    <location>
        <begin position="290"/>
        <end position="320"/>
    </location>
</feature>
<evidence type="ECO:0000256" key="3">
    <source>
        <dbReference type="ARBA" id="ARBA00022692"/>
    </source>
</evidence>
<dbReference type="Proteomes" id="UP000295662">
    <property type="component" value="Unassembled WGS sequence"/>
</dbReference>
<dbReference type="OrthoDB" id="9805133at2"/>
<dbReference type="Pfam" id="PF01618">
    <property type="entry name" value="MotA_ExbB"/>
    <property type="match status" value="1"/>
</dbReference>
<dbReference type="GO" id="GO:0051301">
    <property type="term" value="P:cell division"/>
    <property type="evidence" value="ECO:0007669"/>
    <property type="project" value="UniProtKB-KW"/>
</dbReference>
<dbReference type="GO" id="GO:0017038">
    <property type="term" value="P:protein import"/>
    <property type="evidence" value="ECO:0007669"/>
    <property type="project" value="TreeGrafter"/>
</dbReference>
<reference evidence="10 11" key="1">
    <citation type="submission" date="2019-03" db="EMBL/GenBank/DDBJ databases">
        <title>Genomic Encyclopedia of Archaeal and Bacterial Type Strains, Phase II (KMG-II): from individual species to whole genera.</title>
        <authorList>
            <person name="Goeker M."/>
        </authorList>
    </citation>
    <scope>NUCLEOTIDE SEQUENCE [LARGE SCALE GENOMIC DNA]</scope>
    <source>
        <strain evidence="10 11">ATCC 25309</strain>
    </source>
</reference>
<evidence type="ECO:0000256" key="7">
    <source>
        <dbReference type="SAM" id="MobiDB-lite"/>
    </source>
</evidence>
<comment type="caution">
    <text evidence="10">The sequence shown here is derived from an EMBL/GenBank/DDBJ whole genome shotgun (WGS) entry which is preliminary data.</text>
</comment>
<dbReference type="PANTHER" id="PTHR30625">
    <property type="entry name" value="PROTEIN TOLQ"/>
    <property type="match status" value="1"/>
</dbReference>
<keyword evidence="3 8" id="KW-0812">Transmembrane</keyword>
<gene>
    <name evidence="10" type="ORF">EI77_01621</name>
</gene>
<keyword evidence="4 8" id="KW-1133">Transmembrane helix</keyword>
<dbReference type="EMBL" id="SOCA01000002">
    <property type="protein sequence ID" value="TDU73153.1"/>
    <property type="molecule type" value="Genomic_DNA"/>
</dbReference>
<organism evidence="10 11">
    <name type="scientific">Prosthecobacter fusiformis</name>
    <dbReference type="NCBI Taxonomy" id="48464"/>
    <lineage>
        <taxon>Bacteria</taxon>
        <taxon>Pseudomonadati</taxon>
        <taxon>Verrucomicrobiota</taxon>
        <taxon>Verrucomicrobiia</taxon>
        <taxon>Verrucomicrobiales</taxon>
        <taxon>Verrucomicrobiaceae</taxon>
        <taxon>Prosthecobacter</taxon>
    </lineage>
</organism>
<evidence type="ECO:0000256" key="5">
    <source>
        <dbReference type="ARBA" id="ARBA00023136"/>
    </source>
</evidence>
<keyword evidence="2" id="KW-1003">Cell membrane</keyword>
<evidence type="ECO:0000256" key="8">
    <source>
        <dbReference type="SAM" id="Phobius"/>
    </source>
</evidence>
<dbReference type="GO" id="GO:0005886">
    <property type="term" value="C:plasma membrane"/>
    <property type="evidence" value="ECO:0007669"/>
    <property type="project" value="UniProtKB-SubCell"/>
</dbReference>
<keyword evidence="5 8" id="KW-0472">Membrane</keyword>
<proteinExistence type="inferred from homology"/>
<feature type="transmembrane region" description="Helical" evidence="8">
    <location>
        <begin position="32"/>
        <end position="51"/>
    </location>
</feature>
<keyword evidence="10" id="KW-0131">Cell cycle</keyword>
<evidence type="ECO:0000256" key="2">
    <source>
        <dbReference type="ARBA" id="ARBA00022475"/>
    </source>
</evidence>
<keyword evidence="6" id="KW-0653">Protein transport</keyword>
<dbReference type="InterPro" id="IPR002898">
    <property type="entry name" value="MotA_ExbB_proton_chnl"/>
</dbReference>
<sequence>MMKERPATLSVQPLTTLIRFESHVDARHSRSFNYVTLFPMHLSPLAAVSGLQFGLEIISVPSLVIAGLLALFSMISWTVLLVKWHLLAQARRANNVFMGKFRESAHPLALYLTRERVALSPMYHVYHEASRELAFYLVGEEEPGRTFNSRLQGAGRITSSQMSAVQNAMERAVVTAATHAEAKLGLMATAVAVAPFLGLLGTVWGLLDVFALLAQTEGEATMTDLAPGVCSALLTTLLALFVTIPSLLAYNFLVAKIRSLIIRLDNFANELSGVLDRQFVDHRSPDEGLPSLGAMGAPTMPGFSNPPTQSLVPASKSSIP</sequence>
<dbReference type="AlphaFoldDB" id="A0A4V3FG35"/>
<feature type="compositionally biased region" description="Polar residues" evidence="7">
    <location>
        <begin position="305"/>
        <end position="320"/>
    </location>
</feature>
<name>A0A4V3FG35_9BACT</name>
<evidence type="ECO:0000313" key="10">
    <source>
        <dbReference type="EMBL" id="TDU73153.1"/>
    </source>
</evidence>
<dbReference type="InterPro" id="IPR050790">
    <property type="entry name" value="ExbB/TolQ_transport"/>
</dbReference>
<evidence type="ECO:0000256" key="1">
    <source>
        <dbReference type="ARBA" id="ARBA00004651"/>
    </source>
</evidence>
<feature type="transmembrane region" description="Helical" evidence="8">
    <location>
        <begin position="184"/>
        <end position="206"/>
    </location>
</feature>
<comment type="subcellular location">
    <subcellularLocation>
        <location evidence="1">Cell membrane</location>
        <topology evidence="1">Multi-pass membrane protein</topology>
    </subcellularLocation>
    <subcellularLocation>
        <location evidence="6">Membrane</location>
        <topology evidence="6">Multi-pass membrane protein</topology>
    </subcellularLocation>
</comment>
<dbReference type="PANTHER" id="PTHR30625:SF3">
    <property type="entry name" value="TOL-PAL SYSTEM PROTEIN TOLQ"/>
    <property type="match status" value="1"/>
</dbReference>
<evidence type="ECO:0000256" key="4">
    <source>
        <dbReference type="ARBA" id="ARBA00022989"/>
    </source>
</evidence>
<evidence type="ECO:0000259" key="9">
    <source>
        <dbReference type="Pfam" id="PF01618"/>
    </source>
</evidence>
<keyword evidence="10" id="KW-0132">Cell division</keyword>
<keyword evidence="11" id="KW-1185">Reference proteome</keyword>
<accession>A0A4V3FG35</accession>
<protein>
    <submittedName>
        <fullName evidence="10">Cell division and transport-associated protein TolQ</fullName>
    </submittedName>
</protein>
<comment type="similarity">
    <text evidence="6">Belongs to the exbB/tolQ family.</text>
</comment>
<evidence type="ECO:0000313" key="11">
    <source>
        <dbReference type="Proteomes" id="UP000295662"/>
    </source>
</evidence>
<feature type="transmembrane region" description="Helical" evidence="8">
    <location>
        <begin position="226"/>
        <end position="253"/>
    </location>
</feature>